<reference evidence="1 2" key="1">
    <citation type="submission" date="2016-02" db="EMBL/GenBank/DDBJ databases">
        <title>Genome analysis of coral dinoflagellate symbionts highlights evolutionary adaptations to a symbiotic lifestyle.</title>
        <authorList>
            <person name="Aranda M."/>
            <person name="Li Y."/>
            <person name="Liew Y.J."/>
            <person name="Baumgarten S."/>
            <person name="Simakov O."/>
            <person name="Wilson M."/>
            <person name="Piel J."/>
            <person name="Ashoor H."/>
            <person name="Bougouffa S."/>
            <person name="Bajic V.B."/>
            <person name="Ryu T."/>
            <person name="Ravasi T."/>
            <person name="Bayer T."/>
            <person name="Micklem G."/>
            <person name="Kim H."/>
            <person name="Bhak J."/>
            <person name="Lajeunesse T.C."/>
            <person name="Voolstra C.R."/>
        </authorList>
    </citation>
    <scope>NUCLEOTIDE SEQUENCE [LARGE SCALE GENOMIC DNA]</scope>
    <source>
        <strain evidence="1 2">CCMP2467</strain>
    </source>
</reference>
<dbReference type="EMBL" id="LSRX01001051">
    <property type="protein sequence ID" value="OLP84310.1"/>
    <property type="molecule type" value="Genomic_DNA"/>
</dbReference>
<dbReference type="Proteomes" id="UP000186817">
    <property type="component" value="Unassembled WGS sequence"/>
</dbReference>
<accession>A0A1Q9CN11</accession>
<dbReference type="AlphaFoldDB" id="A0A1Q9CN11"/>
<protein>
    <submittedName>
        <fullName evidence="1">Uncharacterized protein</fullName>
    </submittedName>
</protein>
<keyword evidence="2" id="KW-1185">Reference proteome</keyword>
<organism evidence="1 2">
    <name type="scientific">Symbiodinium microadriaticum</name>
    <name type="common">Dinoflagellate</name>
    <name type="synonym">Zooxanthella microadriatica</name>
    <dbReference type="NCBI Taxonomy" id="2951"/>
    <lineage>
        <taxon>Eukaryota</taxon>
        <taxon>Sar</taxon>
        <taxon>Alveolata</taxon>
        <taxon>Dinophyceae</taxon>
        <taxon>Suessiales</taxon>
        <taxon>Symbiodiniaceae</taxon>
        <taxon>Symbiodinium</taxon>
    </lineage>
</organism>
<gene>
    <name evidence="1" type="ORF">AK812_SmicGene34823</name>
</gene>
<evidence type="ECO:0000313" key="1">
    <source>
        <dbReference type="EMBL" id="OLP84310.1"/>
    </source>
</evidence>
<evidence type="ECO:0000313" key="2">
    <source>
        <dbReference type="Proteomes" id="UP000186817"/>
    </source>
</evidence>
<proteinExistence type="predicted"/>
<dbReference type="OrthoDB" id="10466529at2759"/>
<name>A0A1Q9CN11_SYMMI</name>
<comment type="caution">
    <text evidence="1">The sequence shown here is derived from an EMBL/GenBank/DDBJ whole genome shotgun (WGS) entry which is preliminary data.</text>
</comment>
<sequence>MAFVGGSGLAESRLQKWAGPPWNAFRANNEERQPPACRVPARAMFVLPIGLLRLAAADQKPTGGRRRLLAVMREEEAAEEEEEQDDLLWRNIYFRKLREKPVVTSADIRDRYAFAKKYRGKSKRWWLSNLHAFVDGKHFQVYLTGAERVRAAKHVTFGAYRRPGQALSFLLSQP</sequence>